<evidence type="ECO:0000256" key="1">
    <source>
        <dbReference type="SAM" id="MobiDB-lite"/>
    </source>
</evidence>
<evidence type="ECO:0000256" key="3">
    <source>
        <dbReference type="SAM" id="SignalP"/>
    </source>
</evidence>
<evidence type="ECO:0000313" key="4">
    <source>
        <dbReference type="EMBL" id="KAK6510855.1"/>
    </source>
</evidence>
<feature type="region of interest" description="Disordered" evidence="1">
    <location>
        <begin position="175"/>
        <end position="194"/>
    </location>
</feature>
<reference evidence="4 5" key="1">
    <citation type="submission" date="2019-10" db="EMBL/GenBank/DDBJ databases">
        <authorList>
            <person name="Palmer J.M."/>
        </authorList>
    </citation>
    <scope>NUCLEOTIDE SEQUENCE [LARGE SCALE GENOMIC DNA]</scope>
    <source>
        <strain evidence="4 5">TWF506</strain>
    </source>
</reference>
<keyword evidence="2" id="KW-1133">Transmembrane helix</keyword>
<comment type="caution">
    <text evidence="4">The sequence shown here is derived from an EMBL/GenBank/DDBJ whole genome shotgun (WGS) entry which is preliminary data.</text>
</comment>
<proteinExistence type="predicted"/>
<protein>
    <recommendedName>
        <fullName evidence="6">Extracellular membrane protein CFEM domain-containing protein</fullName>
    </recommendedName>
</protein>
<feature type="signal peptide" evidence="3">
    <location>
        <begin position="1"/>
        <end position="25"/>
    </location>
</feature>
<dbReference type="AlphaFoldDB" id="A0AAN8NGA6"/>
<accession>A0AAN8NGA6</accession>
<keyword evidence="2" id="KW-0472">Membrane</keyword>
<feature type="transmembrane region" description="Helical" evidence="2">
    <location>
        <begin position="200"/>
        <end position="224"/>
    </location>
</feature>
<dbReference type="Proteomes" id="UP001307849">
    <property type="component" value="Unassembled WGS sequence"/>
</dbReference>
<evidence type="ECO:0008006" key="6">
    <source>
        <dbReference type="Google" id="ProtNLM"/>
    </source>
</evidence>
<evidence type="ECO:0000313" key="5">
    <source>
        <dbReference type="Proteomes" id="UP001307849"/>
    </source>
</evidence>
<keyword evidence="3" id="KW-0732">Signal</keyword>
<feature type="compositionally biased region" description="Polar residues" evidence="1">
    <location>
        <begin position="181"/>
        <end position="194"/>
    </location>
</feature>
<gene>
    <name evidence="4" type="ORF">TWF506_009950</name>
</gene>
<name>A0AAN8NGA6_9PEZI</name>
<dbReference type="EMBL" id="JAVHJM010000007">
    <property type="protein sequence ID" value="KAK6510855.1"/>
    <property type="molecule type" value="Genomic_DNA"/>
</dbReference>
<sequence length="254" mass="26634">MLSFQYILPSFLPLPLLLLSSLTTAQTIPRFETYSLATVSNFRLIRPCILCCFDSDGCEASLTDLPDAVGCPVNSCLCRRADISTSASLFLDGCVSKRCSGNQADISDAQVAYQAYCSVYLNNVGITTGVGAGGGVTGGVGGSGDQIATRTVAVGTTTVTVGEVTSFVTRITTVRGPAAESDTSQRNGSTSKGLDTTGQISLGVGLGIGIPALGLLVYITYLLLKQRDREFREQNGNVAFRPGGIVEEEVNKHN</sequence>
<organism evidence="4 5">
    <name type="scientific">Arthrobotrys conoides</name>
    <dbReference type="NCBI Taxonomy" id="74498"/>
    <lineage>
        <taxon>Eukaryota</taxon>
        <taxon>Fungi</taxon>
        <taxon>Dikarya</taxon>
        <taxon>Ascomycota</taxon>
        <taxon>Pezizomycotina</taxon>
        <taxon>Orbiliomycetes</taxon>
        <taxon>Orbiliales</taxon>
        <taxon>Orbiliaceae</taxon>
        <taxon>Arthrobotrys</taxon>
    </lineage>
</organism>
<keyword evidence="2" id="KW-0812">Transmembrane</keyword>
<evidence type="ECO:0000256" key="2">
    <source>
        <dbReference type="SAM" id="Phobius"/>
    </source>
</evidence>
<keyword evidence="5" id="KW-1185">Reference proteome</keyword>
<feature type="chain" id="PRO_5042877606" description="Extracellular membrane protein CFEM domain-containing protein" evidence="3">
    <location>
        <begin position="26"/>
        <end position="254"/>
    </location>
</feature>